<dbReference type="InterPro" id="IPR058626">
    <property type="entry name" value="MdtA-like_b-barrel"/>
</dbReference>
<dbReference type="InterPro" id="IPR006143">
    <property type="entry name" value="RND_pump_MFP"/>
</dbReference>
<dbReference type="Pfam" id="PF25967">
    <property type="entry name" value="RND-MFP_C"/>
    <property type="match status" value="1"/>
</dbReference>
<dbReference type="Pfam" id="PF25917">
    <property type="entry name" value="BSH_RND"/>
    <property type="match status" value="1"/>
</dbReference>
<evidence type="ECO:0000256" key="3">
    <source>
        <dbReference type="SAM" id="MobiDB-lite"/>
    </source>
</evidence>
<name>A0A1H7WPC6_9BACT</name>
<dbReference type="GO" id="GO:0022857">
    <property type="term" value="F:transmembrane transporter activity"/>
    <property type="evidence" value="ECO:0007669"/>
    <property type="project" value="InterPro"/>
</dbReference>
<protein>
    <submittedName>
        <fullName evidence="8">Membrane fusion protein, multidrug efflux system</fullName>
    </submittedName>
</protein>
<dbReference type="Gene3D" id="2.40.50.100">
    <property type="match status" value="1"/>
</dbReference>
<comment type="similarity">
    <text evidence="2">Belongs to the membrane fusion protein (MFP) (TC 8.A.1) family.</text>
</comment>
<proteinExistence type="inferred from homology"/>
<dbReference type="Gene3D" id="2.40.30.170">
    <property type="match status" value="1"/>
</dbReference>
<accession>A0A1H7WPC6</accession>
<organism evidence="8 9">
    <name type="scientific">Syntrophus gentianae</name>
    <dbReference type="NCBI Taxonomy" id="43775"/>
    <lineage>
        <taxon>Bacteria</taxon>
        <taxon>Pseudomonadati</taxon>
        <taxon>Thermodesulfobacteriota</taxon>
        <taxon>Syntrophia</taxon>
        <taxon>Syntrophales</taxon>
        <taxon>Syntrophaceae</taxon>
        <taxon>Syntrophus</taxon>
    </lineage>
</organism>
<dbReference type="FunFam" id="2.40.420.20:FF:000001">
    <property type="entry name" value="Efflux RND transporter periplasmic adaptor subunit"/>
    <property type="match status" value="1"/>
</dbReference>
<dbReference type="STRING" id="43775.SAMN04489760_10760"/>
<dbReference type="InterPro" id="IPR058625">
    <property type="entry name" value="MdtA-like_BSH"/>
</dbReference>
<feature type="domain" description="Multidrug resistance protein MdtA-like C-terminal permuted SH3" evidence="7">
    <location>
        <begin position="314"/>
        <end position="371"/>
    </location>
</feature>
<evidence type="ECO:0000259" key="5">
    <source>
        <dbReference type="Pfam" id="PF25917"/>
    </source>
</evidence>
<dbReference type="InterPro" id="IPR058627">
    <property type="entry name" value="MdtA-like_C"/>
</dbReference>
<keyword evidence="9" id="KW-1185">Reference proteome</keyword>
<dbReference type="NCBIfam" id="TIGR01730">
    <property type="entry name" value="RND_mfp"/>
    <property type="match status" value="1"/>
</dbReference>
<feature type="domain" description="Multidrug resistance protein MdtA-like barrel-sandwich hybrid" evidence="5">
    <location>
        <begin position="74"/>
        <end position="212"/>
    </location>
</feature>
<gene>
    <name evidence="8" type="ORF">SAMN04489760_10760</name>
</gene>
<dbReference type="RefSeq" id="WP_093882924.1">
    <property type="nucleotide sequence ID" value="NZ_FOBS01000007.1"/>
</dbReference>
<dbReference type="Gene3D" id="2.40.420.20">
    <property type="match status" value="1"/>
</dbReference>
<dbReference type="AlphaFoldDB" id="A0A1H7WPC6"/>
<evidence type="ECO:0000313" key="9">
    <source>
        <dbReference type="Proteomes" id="UP000198744"/>
    </source>
</evidence>
<dbReference type="EMBL" id="FOBS01000007">
    <property type="protein sequence ID" value="SEM22899.1"/>
    <property type="molecule type" value="Genomic_DNA"/>
</dbReference>
<evidence type="ECO:0000313" key="8">
    <source>
        <dbReference type="EMBL" id="SEM22899.1"/>
    </source>
</evidence>
<dbReference type="GO" id="GO:0005886">
    <property type="term" value="C:plasma membrane"/>
    <property type="evidence" value="ECO:0007669"/>
    <property type="project" value="UniProtKB-SubCell"/>
</dbReference>
<evidence type="ECO:0000256" key="1">
    <source>
        <dbReference type="ARBA" id="ARBA00004196"/>
    </source>
</evidence>
<feature type="domain" description="Multidrug resistance protein MdtA-like alpha-helical hairpin" evidence="4">
    <location>
        <begin position="113"/>
        <end position="182"/>
    </location>
</feature>
<dbReference type="OrthoDB" id="9772050at2"/>
<evidence type="ECO:0000256" key="2">
    <source>
        <dbReference type="ARBA" id="ARBA00009477"/>
    </source>
</evidence>
<dbReference type="Pfam" id="PF25944">
    <property type="entry name" value="Beta-barrel_RND"/>
    <property type="match status" value="1"/>
</dbReference>
<dbReference type="Pfam" id="PF25876">
    <property type="entry name" value="HH_MFP_RND"/>
    <property type="match status" value="1"/>
</dbReference>
<comment type="subcellular location">
    <subcellularLocation>
        <location evidence="1">Cell envelope</location>
    </subcellularLocation>
</comment>
<feature type="domain" description="Multidrug resistance protein MdtA-like beta-barrel" evidence="6">
    <location>
        <begin position="219"/>
        <end position="307"/>
    </location>
</feature>
<evidence type="ECO:0000259" key="6">
    <source>
        <dbReference type="Pfam" id="PF25944"/>
    </source>
</evidence>
<dbReference type="Proteomes" id="UP000198744">
    <property type="component" value="Unassembled WGS sequence"/>
</dbReference>
<dbReference type="PANTHER" id="PTHR30158">
    <property type="entry name" value="ACRA/E-RELATED COMPONENT OF DRUG EFFLUX TRANSPORTER"/>
    <property type="match status" value="1"/>
</dbReference>
<sequence length="413" mass="44727">MTISKPLSFRFPFNLPLKLIWIAAILSVLLPMTGCKKDDKTPPRATPEVSAIQIEPRDTPVSFEFVAQTQSSHSVEIRARVNGFLNRRVYTEGTIVKAGQVLFEMDPKPFQAQLDQSKAALAQQEAALKVAQANLARVKPLTSLNALSQRDLDDATGNAHSTAAAVEQAKAQVETSRLNLSYCTISSPIDGITGAAMQQDGAYISTGNNQLTTVMALSPIWVNFSLSENEMQNYRNQMAKGLLKPPANNSYEVEIILVDGTVFPHTGRITFADPMYSSQTGTFLIRSSVQNPKGILRPNQYVRVRVKGNVRPAAILIPQQAVQSGAKGHFVWIVSPDGTVRPRPVEVGDWYGNNWFINDGLKAGETVVVEGGLALQPDAKVRTKPVTVGSPAHSGDGKPVADTSRSNAPAARN</sequence>
<evidence type="ECO:0000259" key="4">
    <source>
        <dbReference type="Pfam" id="PF25876"/>
    </source>
</evidence>
<dbReference type="InterPro" id="IPR058624">
    <property type="entry name" value="MdtA-like_HH"/>
</dbReference>
<feature type="region of interest" description="Disordered" evidence="3">
    <location>
        <begin position="383"/>
        <end position="413"/>
    </location>
</feature>
<dbReference type="SUPFAM" id="SSF111369">
    <property type="entry name" value="HlyD-like secretion proteins"/>
    <property type="match status" value="1"/>
</dbReference>
<reference evidence="8 9" key="1">
    <citation type="submission" date="2016-10" db="EMBL/GenBank/DDBJ databases">
        <authorList>
            <person name="de Groot N.N."/>
        </authorList>
    </citation>
    <scope>NUCLEOTIDE SEQUENCE [LARGE SCALE GENOMIC DNA]</scope>
    <source>
        <strain evidence="8 9">DSM 8423</strain>
    </source>
</reference>
<evidence type="ECO:0000259" key="7">
    <source>
        <dbReference type="Pfam" id="PF25967"/>
    </source>
</evidence>
<dbReference type="Gene3D" id="1.10.287.470">
    <property type="entry name" value="Helix hairpin bin"/>
    <property type="match status" value="1"/>
</dbReference>
<dbReference type="GO" id="GO:0046677">
    <property type="term" value="P:response to antibiotic"/>
    <property type="evidence" value="ECO:0007669"/>
    <property type="project" value="TreeGrafter"/>
</dbReference>